<comment type="caution">
    <text evidence="1">The sequence shown here is derived from an EMBL/GenBank/DDBJ whole genome shotgun (WGS) entry which is preliminary data.</text>
</comment>
<dbReference type="EMBL" id="AHMY02000067">
    <property type="protein sequence ID" value="EKO13736.1"/>
    <property type="molecule type" value="Genomic_DNA"/>
</dbReference>
<accession>A0A0E2AY09</accession>
<proteinExistence type="predicted"/>
<organism evidence="1 2">
    <name type="scientific">Leptospira kirschneri str. H1</name>
    <dbReference type="NCBI Taxonomy" id="1049966"/>
    <lineage>
        <taxon>Bacteria</taxon>
        <taxon>Pseudomonadati</taxon>
        <taxon>Spirochaetota</taxon>
        <taxon>Spirochaetia</taxon>
        <taxon>Leptospirales</taxon>
        <taxon>Leptospiraceae</taxon>
        <taxon>Leptospira</taxon>
    </lineage>
</organism>
<evidence type="ECO:0000313" key="2">
    <source>
        <dbReference type="Proteomes" id="UP000006253"/>
    </source>
</evidence>
<dbReference type="AlphaFoldDB" id="A0A0E2AY09"/>
<dbReference type="GeneID" id="34314012"/>
<protein>
    <submittedName>
        <fullName evidence="1">Uncharacterized protein</fullName>
    </submittedName>
</protein>
<sequence length="83" mass="9764">MANIIKKDRVKIRFLCDQVGELKSKGLNVRTVFDQCWNRIPETMIQKLNAEELLIYIQRHILPTEITLMNTNKNVEDYKSKTA</sequence>
<reference evidence="1 2" key="1">
    <citation type="submission" date="2012-10" db="EMBL/GenBank/DDBJ databases">
        <authorList>
            <person name="Harkins D.M."/>
            <person name="Durkin A.S."/>
            <person name="Brinkac L.M."/>
            <person name="Selengut J.D."/>
            <person name="Sanka R."/>
            <person name="DePew J."/>
            <person name="Purushe J."/>
            <person name="Peacock S.J."/>
            <person name="Thaipadungpanit J."/>
            <person name="Wuthiekanun V.W."/>
            <person name="Day N.P."/>
            <person name="Vinetz J.M."/>
            <person name="Sutton G.G."/>
            <person name="Nelson W.C."/>
            <person name="Fouts D.E."/>
        </authorList>
    </citation>
    <scope>NUCLEOTIDE SEQUENCE [LARGE SCALE GENOMIC DNA]</scope>
    <source>
        <strain evidence="1 2">H1</strain>
    </source>
</reference>
<dbReference type="RefSeq" id="WP_004752868.1">
    <property type="nucleotide sequence ID" value="NZ_AHMY02000067.1"/>
</dbReference>
<dbReference type="Proteomes" id="UP000006253">
    <property type="component" value="Unassembled WGS sequence"/>
</dbReference>
<name>A0A0E2AY09_9LEPT</name>
<evidence type="ECO:0000313" key="1">
    <source>
        <dbReference type="EMBL" id="EKO13736.1"/>
    </source>
</evidence>
<gene>
    <name evidence="1" type="ORF">LEP1GSC081_3085</name>
</gene>